<reference evidence="5" key="1">
    <citation type="submission" date="2018-05" db="EMBL/GenBank/DDBJ databases">
        <authorList>
            <person name="Lanie J.A."/>
            <person name="Ng W.-L."/>
            <person name="Kazmierczak K.M."/>
            <person name="Andrzejewski T.M."/>
            <person name="Davidsen T.M."/>
            <person name="Wayne K.J."/>
            <person name="Tettelin H."/>
            <person name="Glass J.I."/>
            <person name="Rusch D."/>
            <person name="Podicherti R."/>
            <person name="Tsui H.-C.T."/>
            <person name="Winkler M.E."/>
        </authorList>
    </citation>
    <scope>NUCLEOTIDE SEQUENCE</scope>
</reference>
<evidence type="ECO:0000313" key="5">
    <source>
        <dbReference type="EMBL" id="SUZ67007.1"/>
    </source>
</evidence>
<dbReference type="EMBL" id="UINC01001000">
    <property type="protein sequence ID" value="SUZ67007.1"/>
    <property type="molecule type" value="Genomic_DNA"/>
</dbReference>
<dbReference type="GO" id="GO:0015846">
    <property type="term" value="P:polyamine transport"/>
    <property type="evidence" value="ECO:0007669"/>
    <property type="project" value="InterPro"/>
</dbReference>
<dbReference type="AlphaFoldDB" id="A0A381PLH5"/>
<proteinExistence type="predicted"/>
<evidence type="ECO:0000256" key="1">
    <source>
        <dbReference type="ARBA" id="ARBA00004418"/>
    </source>
</evidence>
<protein>
    <recommendedName>
        <fullName evidence="6">Putrescine-binding periplasmic protein</fullName>
    </recommendedName>
</protein>
<organism evidence="5">
    <name type="scientific">marine metagenome</name>
    <dbReference type="NCBI Taxonomy" id="408172"/>
    <lineage>
        <taxon>unclassified sequences</taxon>
        <taxon>metagenomes</taxon>
        <taxon>ecological metagenomes</taxon>
    </lineage>
</organism>
<dbReference type="GO" id="GO:0042597">
    <property type="term" value="C:periplasmic space"/>
    <property type="evidence" value="ECO:0007669"/>
    <property type="project" value="UniProtKB-SubCell"/>
</dbReference>
<evidence type="ECO:0000256" key="4">
    <source>
        <dbReference type="ARBA" id="ARBA00022764"/>
    </source>
</evidence>
<dbReference type="PANTHER" id="PTHR30222:SF12">
    <property type="entry name" value="NORSPERMIDINE SENSOR"/>
    <property type="match status" value="1"/>
</dbReference>
<keyword evidence="4" id="KW-0574">Periplasm</keyword>
<gene>
    <name evidence="5" type="ORF">METZ01_LOCUS19861</name>
</gene>
<dbReference type="InterPro" id="IPR006059">
    <property type="entry name" value="SBP"/>
</dbReference>
<comment type="subcellular location">
    <subcellularLocation>
        <location evidence="1">Periplasm</location>
    </subcellularLocation>
</comment>
<dbReference type="SUPFAM" id="SSF53850">
    <property type="entry name" value="Periplasmic binding protein-like II"/>
    <property type="match status" value="1"/>
</dbReference>
<keyword evidence="3" id="KW-0732">Signal</keyword>
<dbReference type="PIRSF" id="PIRSF019574">
    <property type="entry name" value="Periplasmic_polyamine_BP"/>
    <property type="match status" value="1"/>
</dbReference>
<dbReference type="Pfam" id="PF13416">
    <property type="entry name" value="SBP_bac_8"/>
    <property type="match status" value="1"/>
</dbReference>
<evidence type="ECO:0000256" key="2">
    <source>
        <dbReference type="ARBA" id="ARBA00022448"/>
    </source>
</evidence>
<dbReference type="GO" id="GO:0019808">
    <property type="term" value="F:polyamine binding"/>
    <property type="evidence" value="ECO:0007669"/>
    <property type="project" value="InterPro"/>
</dbReference>
<sequence>MPVEIMLRRNEGPNMRKLYNFALYLIPQLLLSSSVAFSQDTKLLNIYNWSDYINPSVVDAFEKEYGIKVNYDIYDTSEIVDTKLLAGRSGYDVVFHGASFASRLLAIGVFQPLDKSKLSNWGNLDPIKLEAIEEFDPGNRFGMPYMWGTTGVTYNADMIEARLPNAPVDSYDLIFDPAVISKFSDCGVSFLDDPTSVVPMGMIYLGHPFNSVEPEHLEAVEELFTAVRPYIKYFSSSKLTIDLPSREVCIAMSWSGDYAVAITRAREVGIDLNLKYAIPAEGGIGWYDMVFIPADASHSDNAHLFLNYLLRPNVIATVTNYIGYANANQAANPLIIPEYYSDVAIYPDDETFQSLEITHILEPTLERRRSRTWTRIKSGL</sequence>
<evidence type="ECO:0008006" key="6">
    <source>
        <dbReference type="Google" id="ProtNLM"/>
    </source>
</evidence>
<keyword evidence="2" id="KW-0813">Transport</keyword>
<name>A0A381PLH5_9ZZZZ</name>
<dbReference type="PRINTS" id="PR00909">
    <property type="entry name" value="SPERMDNBNDNG"/>
</dbReference>
<dbReference type="InterPro" id="IPR001188">
    <property type="entry name" value="Sperm_putr-bd"/>
</dbReference>
<dbReference type="PANTHER" id="PTHR30222">
    <property type="entry name" value="SPERMIDINE/PUTRESCINE-BINDING PERIPLASMIC PROTEIN"/>
    <property type="match status" value="1"/>
</dbReference>
<dbReference type="Gene3D" id="3.40.190.10">
    <property type="entry name" value="Periplasmic binding protein-like II"/>
    <property type="match status" value="2"/>
</dbReference>
<accession>A0A381PLH5</accession>
<evidence type="ECO:0000256" key="3">
    <source>
        <dbReference type="ARBA" id="ARBA00022729"/>
    </source>
</evidence>